<evidence type="ECO:0000256" key="2">
    <source>
        <dbReference type="RuleBase" id="RU004328"/>
    </source>
</evidence>
<dbReference type="GO" id="GO:0006401">
    <property type="term" value="P:RNA catabolic process"/>
    <property type="evidence" value="ECO:0007669"/>
    <property type="project" value="TreeGrafter"/>
</dbReference>
<dbReference type="Proteomes" id="UP000225706">
    <property type="component" value="Unassembled WGS sequence"/>
</dbReference>
<dbReference type="PANTHER" id="PTHR11240">
    <property type="entry name" value="RIBONUCLEASE T2"/>
    <property type="match status" value="1"/>
</dbReference>
<comment type="caution">
    <text evidence="3">The sequence shown here is derived from an EMBL/GenBank/DDBJ whole genome shotgun (WGS) entry which is preliminary data.</text>
</comment>
<evidence type="ECO:0000256" key="1">
    <source>
        <dbReference type="ARBA" id="ARBA00007469"/>
    </source>
</evidence>
<dbReference type="Gene3D" id="3.90.730.10">
    <property type="entry name" value="Ribonuclease T2-like"/>
    <property type="match status" value="1"/>
</dbReference>
<dbReference type="PROSITE" id="PS00531">
    <property type="entry name" value="RNASE_T2_2"/>
    <property type="match status" value="1"/>
</dbReference>
<name>A0A2B4T234_STYPI</name>
<accession>A0A2B4T234</accession>
<dbReference type="GO" id="GO:0003723">
    <property type="term" value="F:RNA binding"/>
    <property type="evidence" value="ECO:0007669"/>
    <property type="project" value="InterPro"/>
</dbReference>
<dbReference type="InterPro" id="IPR036430">
    <property type="entry name" value="RNase_T2-like_sf"/>
</dbReference>
<evidence type="ECO:0000313" key="4">
    <source>
        <dbReference type="Proteomes" id="UP000225706"/>
    </source>
</evidence>
<dbReference type="EMBL" id="LSMT01000001">
    <property type="protein sequence ID" value="PFX34848.1"/>
    <property type="molecule type" value="Genomic_DNA"/>
</dbReference>
<proteinExistence type="inferred from homology"/>
<dbReference type="STRING" id="50429.A0A2B4T234"/>
<dbReference type="PANTHER" id="PTHR11240:SF22">
    <property type="entry name" value="RIBONUCLEASE T2"/>
    <property type="match status" value="1"/>
</dbReference>
<comment type="similarity">
    <text evidence="1 2">Belongs to the RNase T2 family.</text>
</comment>
<keyword evidence="4" id="KW-1185">Reference proteome</keyword>
<dbReference type="InterPro" id="IPR001568">
    <property type="entry name" value="RNase_T2-like"/>
</dbReference>
<reference evidence="4" key="1">
    <citation type="journal article" date="2017" name="bioRxiv">
        <title>Comparative analysis of the genomes of Stylophora pistillata and Acropora digitifera provides evidence for extensive differences between species of corals.</title>
        <authorList>
            <person name="Voolstra C.R."/>
            <person name="Li Y."/>
            <person name="Liew Y.J."/>
            <person name="Baumgarten S."/>
            <person name="Zoccola D."/>
            <person name="Flot J.-F."/>
            <person name="Tambutte S."/>
            <person name="Allemand D."/>
            <person name="Aranda M."/>
        </authorList>
    </citation>
    <scope>NUCLEOTIDE SEQUENCE [LARGE SCALE GENOMIC DNA]</scope>
</reference>
<dbReference type="OrthoDB" id="435754at2759"/>
<dbReference type="InterPro" id="IPR033130">
    <property type="entry name" value="RNase_T2_His_AS_2"/>
</dbReference>
<protein>
    <submittedName>
        <fullName evidence="3">Ribonuclease T2</fullName>
    </submittedName>
</protein>
<dbReference type="SUPFAM" id="SSF55895">
    <property type="entry name" value="Ribonuclease Rh-like"/>
    <property type="match status" value="1"/>
</dbReference>
<evidence type="ECO:0000313" key="3">
    <source>
        <dbReference type="EMBL" id="PFX34848.1"/>
    </source>
</evidence>
<gene>
    <name evidence="3" type="primary">RNASET2</name>
    <name evidence="3" type="ORF">AWC38_SpisGene227</name>
</gene>
<organism evidence="3 4">
    <name type="scientific">Stylophora pistillata</name>
    <name type="common">Smooth cauliflower coral</name>
    <dbReference type="NCBI Taxonomy" id="50429"/>
    <lineage>
        <taxon>Eukaryota</taxon>
        <taxon>Metazoa</taxon>
        <taxon>Cnidaria</taxon>
        <taxon>Anthozoa</taxon>
        <taxon>Hexacorallia</taxon>
        <taxon>Scleractinia</taxon>
        <taxon>Astrocoeniina</taxon>
        <taxon>Pocilloporidae</taxon>
        <taxon>Stylophora</taxon>
    </lineage>
</organism>
<dbReference type="AlphaFoldDB" id="A0A2B4T234"/>
<dbReference type="GO" id="GO:0033897">
    <property type="term" value="F:ribonuclease T2 activity"/>
    <property type="evidence" value="ECO:0007669"/>
    <property type="project" value="InterPro"/>
</dbReference>
<dbReference type="Pfam" id="PF00445">
    <property type="entry name" value="Ribonuclease_T2"/>
    <property type="match status" value="1"/>
</dbReference>
<dbReference type="GO" id="GO:0005576">
    <property type="term" value="C:extracellular region"/>
    <property type="evidence" value="ECO:0007669"/>
    <property type="project" value="TreeGrafter"/>
</dbReference>
<sequence length="194" mass="22471">MSSSVANEHLTVVHLNLNPEYEDDVDFNLFIFTQWWPQTQCYEDLKPELVLQWPSYSTPDDYAAFWKHEWDKHGTCATNLSFLNSEHKYFEVSLSLNIKYDIFKALNQGGRITPTSDKVYQVKDIEVALFKVFKVHPTVYCLPVKPSEQMLSYVELCFDKTLTPINCLNSTANCDYTKPVQYPPIIHAGLESVF</sequence>